<keyword evidence="4 8" id="KW-0378">Hydrolase</keyword>
<dbReference type="Gene3D" id="3.40.50.1470">
    <property type="entry name" value="Peptidyl-tRNA hydrolase"/>
    <property type="match status" value="1"/>
</dbReference>
<evidence type="ECO:0000256" key="1">
    <source>
        <dbReference type="ARBA" id="ARBA00013260"/>
    </source>
</evidence>
<evidence type="ECO:0000256" key="3">
    <source>
        <dbReference type="ARBA" id="ARBA00022555"/>
    </source>
</evidence>
<dbReference type="Proteomes" id="UP000823633">
    <property type="component" value="Unassembled WGS sequence"/>
</dbReference>
<evidence type="ECO:0000256" key="5">
    <source>
        <dbReference type="ARBA" id="ARBA00022884"/>
    </source>
</evidence>
<protein>
    <recommendedName>
        <fullName evidence="7">Peptidyl-tRNA hydrolase</fullName>
        <ecNumber evidence="1">3.1.1.29</ecNumber>
    </recommendedName>
</protein>
<dbReference type="PANTHER" id="PTHR17224">
    <property type="entry name" value="PEPTIDYL-TRNA HYDROLASE"/>
    <property type="match status" value="1"/>
</dbReference>
<name>A0A9D9EA75_9SPIR</name>
<comment type="caution">
    <text evidence="8">The sequence shown here is derived from an EMBL/GenBank/DDBJ whole genome shotgun (WGS) entry which is preliminary data.</text>
</comment>
<dbReference type="EC" id="3.1.1.29" evidence="1"/>
<dbReference type="CDD" id="cd00462">
    <property type="entry name" value="PTH"/>
    <property type="match status" value="1"/>
</dbReference>
<dbReference type="InterPro" id="IPR036416">
    <property type="entry name" value="Pept_tRNA_hydro_sf"/>
</dbReference>
<dbReference type="InterPro" id="IPR018171">
    <property type="entry name" value="Pept_tRNA_hydro_CS"/>
</dbReference>
<gene>
    <name evidence="8" type="primary">pth</name>
    <name evidence="8" type="ORF">IAC42_07335</name>
</gene>
<reference evidence="8" key="2">
    <citation type="journal article" date="2021" name="PeerJ">
        <title>Extensive microbial diversity within the chicken gut microbiome revealed by metagenomics and culture.</title>
        <authorList>
            <person name="Gilroy R."/>
            <person name="Ravi A."/>
            <person name="Getino M."/>
            <person name="Pursley I."/>
            <person name="Horton D.L."/>
            <person name="Alikhan N.F."/>
            <person name="Baker D."/>
            <person name="Gharbi K."/>
            <person name="Hall N."/>
            <person name="Watson M."/>
            <person name="Adriaenssens E.M."/>
            <person name="Foster-Nyarko E."/>
            <person name="Jarju S."/>
            <person name="Secka A."/>
            <person name="Antonio M."/>
            <person name="Oren A."/>
            <person name="Chaudhuri R.R."/>
            <person name="La Ragione R."/>
            <person name="Hildebrand F."/>
            <person name="Pallen M.J."/>
        </authorList>
    </citation>
    <scope>NUCLEOTIDE SEQUENCE</scope>
    <source>
        <strain evidence="8">11167</strain>
    </source>
</reference>
<dbReference type="GO" id="GO:0000049">
    <property type="term" value="F:tRNA binding"/>
    <property type="evidence" value="ECO:0007669"/>
    <property type="project" value="UniProtKB-KW"/>
</dbReference>
<dbReference type="PANTHER" id="PTHR17224:SF1">
    <property type="entry name" value="PEPTIDYL-TRNA HYDROLASE"/>
    <property type="match status" value="1"/>
</dbReference>
<reference evidence="8" key="1">
    <citation type="submission" date="2020-10" db="EMBL/GenBank/DDBJ databases">
        <authorList>
            <person name="Gilroy R."/>
        </authorList>
    </citation>
    <scope>NUCLEOTIDE SEQUENCE</scope>
    <source>
        <strain evidence="8">11167</strain>
    </source>
</reference>
<evidence type="ECO:0000256" key="4">
    <source>
        <dbReference type="ARBA" id="ARBA00022801"/>
    </source>
</evidence>
<proteinExistence type="inferred from homology"/>
<dbReference type="SUPFAM" id="SSF53178">
    <property type="entry name" value="Peptidyl-tRNA hydrolase-like"/>
    <property type="match status" value="1"/>
</dbReference>
<organism evidence="8 9">
    <name type="scientific">Candidatus Aphodenecus pullistercoris</name>
    <dbReference type="NCBI Taxonomy" id="2840669"/>
    <lineage>
        <taxon>Bacteria</taxon>
        <taxon>Pseudomonadati</taxon>
        <taxon>Spirochaetota</taxon>
        <taxon>Spirochaetia</taxon>
        <taxon>Spirochaetales</taxon>
        <taxon>Candidatus Aphodenecus</taxon>
    </lineage>
</organism>
<evidence type="ECO:0000256" key="7">
    <source>
        <dbReference type="ARBA" id="ARBA00050038"/>
    </source>
</evidence>
<dbReference type="NCBIfam" id="TIGR00447">
    <property type="entry name" value="pth"/>
    <property type="match status" value="1"/>
</dbReference>
<sequence>MLVIFGLGNPGSKYEGTRHNAGVETLRRLAASCHKKLTRRCFSSYQSCVVTTEAGRSARLVFPLTYMNSSGEVVPKVVGEGDTVLVICDQMDLPCGRMRLRTKGSSAGHNGLKSMMAHLPEGFWRLYIGVGRPDEGVSVIDHVLTRFSPEDRRLVELCEEEAARQILRIIDGAESFQVVEQAINSYRAE</sequence>
<evidence type="ECO:0000256" key="2">
    <source>
        <dbReference type="ARBA" id="ARBA00022490"/>
    </source>
</evidence>
<dbReference type="EMBL" id="JADIMU010000046">
    <property type="protein sequence ID" value="MBO8443557.1"/>
    <property type="molecule type" value="Genomic_DNA"/>
</dbReference>
<dbReference type="PROSITE" id="PS01196">
    <property type="entry name" value="PEPT_TRNA_HYDROL_2"/>
    <property type="match status" value="1"/>
</dbReference>
<dbReference type="InterPro" id="IPR001328">
    <property type="entry name" value="Pept_tRNA_hydro"/>
</dbReference>
<keyword evidence="2" id="KW-0963">Cytoplasm</keyword>
<accession>A0A9D9EA75</accession>
<keyword evidence="5" id="KW-0694">RNA-binding</keyword>
<dbReference type="AlphaFoldDB" id="A0A9D9EA75"/>
<comment type="similarity">
    <text evidence="6">Belongs to the PTH family.</text>
</comment>
<evidence type="ECO:0000313" key="8">
    <source>
        <dbReference type="EMBL" id="MBO8443557.1"/>
    </source>
</evidence>
<dbReference type="GO" id="GO:0004045">
    <property type="term" value="F:peptidyl-tRNA hydrolase activity"/>
    <property type="evidence" value="ECO:0007669"/>
    <property type="project" value="UniProtKB-EC"/>
</dbReference>
<dbReference type="Pfam" id="PF01195">
    <property type="entry name" value="Pept_tRNA_hydro"/>
    <property type="match status" value="1"/>
</dbReference>
<evidence type="ECO:0000256" key="6">
    <source>
        <dbReference type="ARBA" id="ARBA00038063"/>
    </source>
</evidence>
<keyword evidence="3" id="KW-0820">tRNA-binding</keyword>
<evidence type="ECO:0000313" key="9">
    <source>
        <dbReference type="Proteomes" id="UP000823633"/>
    </source>
</evidence>